<feature type="region of interest" description="Disordered" evidence="1">
    <location>
        <begin position="215"/>
        <end position="251"/>
    </location>
</feature>
<comment type="caution">
    <text evidence="3">The sequence shown here is derived from an EMBL/GenBank/DDBJ whole genome shotgun (WGS) entry which is preliminary data.</text>
</comment>
<organism evidence="3 4">
    <name type="scientific">Neofusicoccum ribis</name>
    <dbReference type="NCBI Taxonomy" id="45134"/>
    <lineage>
        <taxon>Eukaryota</taxon>
        <taxon>Fungi</taxon>
        <taxon>Dikarya</taxon>
        <taxon>Ascomycota</taxon>
        <taxon>Pezizomycotina</taxon>
        <taxon>Dothideomycetes</taxon>
        <taxon>Dothideomycetes incertae sedis</taxon>
        <taxon>Botryosphaeriales</taxon>
        <taxon>Botryosphaeriaceae</taxon>
        <taxon>Neofusicoccum</taxon>
    </lineage>
</organism>
<protein>
    <recommendedName>
        <fullName evidence="5">Integral membrane protein</fullName>
    </recommendedName>
</protein>
<keyword evidence="2" id="KW-0472">Membrane</keyword>
<keyword evidence="4" id="KW-1185">Reference proteome</keyword>
<feature type="transmembrane region" description="Helical" evidence="2">
    <location>
        <begin position="12"/>
        <end position="32"/>
    </location>
</feature>
<keyword evidence="2" id="KW-1133">Transmembrane helix</keyword>
<proteinExistence type="predicted"/>
<evidence type="ECO:0000256" key="2">
    <source>
        <dbReference type="SAM" id="Phobius"/>
    </source>
</evidence>
<sequence>MTMFEVLPSAGRFARLTVNIVGLVTFTQFFLIDAHLDRAKLAAFDFSSVLSDTILLWAVAFLLGLWHSSKLNKLFVLSSSLLAANVLARYFIVGIIFALSLSHWSTPEVTGPAREEGAAKIAEREGCTRHVQQEILAGAHRTRSTRQDSKSGQKSLRNGEAAEQATEKPEVSALVGYGDSMSSIQKHKAAVVAVKSQPAARYLATALGLELPAGLVDDDEEEEGPKDDTTSADGSVGGNSSDDDDDDDDDGAAQRLAEHAARERRSRQQRGEAWRARRERSEVLVREWLGGVEGTAGEESAGLQRLRAEAERRLRVGEADGVGGWVAVTAEGCWACERLRAEVVGRARDEVAAGERSEEERRWLERLLAGEAEWPARWVRCEEHR</sequence>
<dbReference type="Proteomes" id="UP001521116">
    <property type="component" value="Unassembled WGS sequence"/>
</dbReference>
<feature type="region of interest" description="Disordered" evidence="1">
    <location>
        <begin position="135"/>
        <end position="170"/>
    </location>
</feature>
<evidence type="ECO:0000313" key="3">
    <source>
        <dbReference type="EMBL" id="KAL1624714.1"/>
    </source>
</evidence>
<accession>A0ABR3SM83</accession>
<reference evidence="3 4" key="1">
    <citation type="submission" date="2024-02" db="EMBL/GenBank/DDBJ databases">
        <title>De novo assembly and annotation of 12 fungi associated with fruit tree decline syndrome in Ontario, Canada.</title>
        <authorList>
            <person name="Sulman M."/>
            <person name="Ellouze W."/>
            <person name="Ilyukhin E."/>
        </authorList>
    </citation>
    <scope>NUCLEOTIDE SEQUENCE [LARGE SCALE GENOMIC DNA]</scope>
    <source>
        <strain evidence="3 4">M1-105</strain>
    </source>
</reference>
<feature type="compositionally biased region" description="Low complexity" evidence="1">
    <location>
        <begin position="231"/>
        <end position="240"/>
    </location>
</feature>
<feature type="compositionally biased region" description="Acidic residues" evidence="1">
    <location>
        <begin position="216"/>
        <end position="225"/>
    </location>
</feature>
<feature type="transmembrane region" description="Helical" evidence="2">
    <location>
        <begin position="86"/>
        <end position="104"/>
    </location>
</feature>
<evidence type="ECO:0000256" key="1">
    <source>
        <dbReference type="SAM" id="MobiDB-lite"/>
    </source>
</evidence>
<keyword evidence="2" id="KW-0812">Transmembrane</keyword>
<feature type="transmembrane region" description="Helical" evidence="2">
    <location>
        <begin position="44"/>
        <end position="66"/>
    </location>
</feature>
<name>A0ABR3SM83_9PEZI</name>
<evidence type="ECO:0000313" key="4">
    <source>
        <dbReference type="Proteomes" id="UP001521116"/>
    </source>
</evidence>
<feature type="compositionally biased region" description="Acidic residues" evidence="1">
    <location>
        <begin position="241"/>
        <end position="251"/>
    </location>
</feature>
<gene>
    <name evidence="3" type="ORF">SLS56_007690</name>
</gene>
<dbReference type="EMBL" id="JAJVDC020000103">
    <property type="protein sequence ID" value="KAL1624714.1"/>
    <property type="molecule type" value="Genomic_DNA"/>
</dbReference>
<evidence type="ECO:0008006" key="5">
    <source>
        <dbReference type="Google" id="ProtNLM"/>
    </source>
</evidence>